<dbReference type="CDD" id="cd01672">
    <property type="entry name" value="TMPK"/>
    <property type="match status" value="1"/>
</dbReference>
<evidence type="ECO:0000256" key="5">
    <source>
        <dbReference type="ARBA" id="ARBA00022727"/>
    </source>
</evidence>
<evidence type="ECO:0000256" key="4">
    <source>
        <dbReference type="ARBA" id="ARBA00022679"/>
    </source>
</evidence>
<dbReference type="HAMAP" id="MF_00165">
    <property type="entry name" value="Thymidylate_kinase"/>
    <property type="match status" value="1"/>
</dbReference>
<dbReference type="OrthoDB" id="9774907at2"/>
<evidence type="ECO:0000256" key="1">
    <source>
        <dbReference type="ARBA" id="ARBA00009776"/>
    </source>
</evidence>
<comment type="similarity">
    <text evidence="1 12">Belongs to the thymidylate kinase family.</text>
</comment>
<keyword evidence="6 12" id="KW-0547">Nucleotide-binding</keyword>
<dbReference type="InterPro" id="IPR027417">
    <property type="entry name" value="P-loop_NTPase"/>
</dbReference>
<evidence type="ECO:0000256" key="7">
    <source>
        <dbReference type="ARBA" id="ARBA00022777"/>
    </source>
</evidence>
<dbReference type="PROSITE" id="PS01331">
    <property type="entry name" value="THYMIDYLATE_KINASE"/>
    <property type="match status" value="1"/>
</dbReference>
<reference evidence="14 15" key="1">
    <citation type="submission" date="2016-04" db="EMBL/GenBank/DDBJ databases">
        <title>Draft genome sequence of freshwater magnetotactic bacteria Magnetospirillum marisnigri SP-1 and Magnetospirillum moscoviense BB-1.</title>
        <authorList>
            <person name="Koziaeva V."/>
            <person name="Dziuba M.V."/>
            <person name="Ivanov T.M."/>
            <person name="Kuznetsov B."/>
            <person name="Grouzdev D.S."/>
        </authorList>
    </citation>
    <scope>NUCLEOTIDE SEQUENCE [LARGE SCALE GENOMIC DNA]</scope>
    <source>
        <strain evidence="14 15">BB-1</strain>
    </source>
</reference>
<evidence type="ECO:0000259" key="13">
    <source>
        <dbReference type="Pfam" id="PF02223"/>
    </source>
</evidence>
<dbReference type="SUPFAM" id="SSF52540">
    <property type="entry name" value="P-loop containing nucleoside triphosphate hydrolases"/>
    <property type="match status" value="1"/>
</dbReference>
<dbReference type="EMBL" id="LWQU01000174">
    <property type="protein sequence ID" value="OAN46436.1"/>
    <property type="molecule type" value="Genomic_DNA"/>
</dbReference>
<dbReference type="FunFam" id="3.40.50.300:FF:000225">
    <property type="entry name" value="Thymidylate kinase"/>
    <property type="match status" value="1"/>
</dbReference>
<evidence type="ECO:0000256" key="9">
    <source>
        <dbReference type="ARBA" id="ARBA00029962"/>
    </source>
</evidence>
<dbReference type="NCBIfam" id="TIGR00041">
    <property type="entry name" value="DTMP_kinase"/>
    <property type="match status" value="1"/>
</dbReference>
<dbReference type="STRING" id="1437059.A6A05_04015"/>
<protein>
    <recommendedName>
        <fullName evidence="3 12">Thymidylate kinase</fullName>
        <ecNumber evidence="2 12">2.7.4.9</ecNumber>
    </recommendedName>
    <alternativeName>
        <fullName evidence="9 12">dTMP kinase</fullName>
    </alternativeName>
</protein>
<evidence type="ECO:0000256" key="12">
    <source>
        <dbReference type="HAMAP-Rule" id="MF_00165"/>
    </source>
</evidence>
<keyword evidence="5 12" id="KW-0545">Nucleotide biosynthesis</keyword>
<keyword evidence="8 12" id="KW-0067">ATP-binding</keyword>
<evidence type="ECO:0000256" key="11">
    <source>
        <dbReference type="ARBA" id="ARBA00057735"/>
    </source>
</evidence>
<dbReference type="Gene3D" id="3.40.50.300">
    <property type="entry name" value="P-loop containing nucleotide triphosphate hydrolases"/>
    <property type="match status" value="1"/>
</dbReference>
<evidence type="ECO:0000313" key="15">
    <source>
        <dbReference type="Proteomes" id="UP000078543"/>
    </source>
</evidence>
<comment type="function">
    <text evidence="11 12">Phosphorylation of dTMP to form dTDP in both de novo and salvage pathways of dTTP synthesis.</text>
</comment>
<dbReference type="GO" id="GO:0005829">
    <property type="term" value="C:cytosol"/>
    <property type="evidence" value="ECO:0007669"/>
    <property type="project" value="TreeGrafter"/>
</dbReference>
<dbReference type="Proteomes" id="UP000078543">
    <property type="component" value="Unassembled WGS sequence"/>
</dbReference>
<evidence type="ECO:0000256" key="6">
    <source>
        <dbReference type="ARBA" id="ARBA00022741"/>
    </source>
</evidence>
<feature type="binding site" evidence="12">
    <location>
        <begin position="10"/>
        <end position="17"/>
    </location>
    <ligand>
        <name>ATP</name>
        <dbReference type="ChEBI" id="CHEBI:30616"/>
    </ligand>
</feature>
<evidence type="ECO:0000256" key="3">
    <source>
        <dbReference type="ARBA" id="ARBA00017144"/>
    </source>
</evidence>
<keyword evidence="7 12" id="KW-0418">Kinase</keyword>
<dbReference type="GO" id="GO:0006233">
    <property type="term" value="P:dTDP biosynthetic process"/>
    <property type="evidence" value="ECO:0007669"/>
    <property type="project" value="InterPro"/>
</dbReference>
<feature type="domain" description="Thymidylate kinase-like" evidence="13">
    <location>
        <begin position="8"/>
        <end position="198"/>
    </location>
</feature>
<accession>A0A178MD38</accession>
<evidence type="ECO:0000313" key="14">
    <source>
        <dbReference type="EMBL" id="OAN46436.1"/>
    </source>
</evidence>
<name>A0A178MD38_9PROT</name>
<dbReference type="InterPro" id="IPR039430">
    <property type="entry name" value="Thymidylate_kin-like_dom"/>
</dbReference>
<dbReference type="InterPro" id="IPR018095">
    <property type="entry name" value="Thymidylate_kin_CS"/>
</dbReference>
<keyword evidence="15" id="KW-1185">Reference proteome</keyword>
<dbReference type="AlphaFoldDB" id="A0A178MD38"/>
<keyword evidence="4 12" id="KW-0808">Transferase</keyword>
<gene>
    <name evidence="12" type="primary">tmk</name>
    <name evidence="14" type="ORF">A6A05_04015</name>
</gene>
<dbReference type="GO" id="GO:0004798">
    <property type="term" value="F:dTMP kinase activity"/>
    <property type="evidence" value="ECO:0007669"/>
    <property type="project" value="UniProtKB-UniRule"/>
</dbReference>
<dbReference type="EC" id="2.7.4.9" evidence="2 12"/>
<dbReference type="RefSeq" id="WP_068503810.1">
    <property type="nucleotide sequence ID" value="NZ_LWQU01000174.1"/>
</dbReference>
<organism evidence="14 15">
    <name type="scientific">Magnetospirillum moscoviense</name>
    <dbReference type="NCBI Taxonomy" id="1437059"/>
    <lineage>
        <taxon>Bacteria</taxon>
        <taxon>Pseudomonadati</taxon>
        <taxon>Pseudomonadota</taxon>
        <taxon>Alphaproteobacteria</taxon>
        <taxon>Rhodospirillales</taxon>
        <taxon>Rhodospirillaceae</taxon>
        <taxon>Magnetospirillum</taxon>
    </lineage>
</organism>
<sequence>MRGRFITLEGGEGAGKSTQIRLLAAALESMGKPVIVTREPGGSPGAEAIRALLVTGDTDRWDARTEALLHSAARRDHLVKKVWPALESGQWVLCDRFADSTIAYQGYGHGLPIDELEQLTALTVGDFAPDLTLILDLPVEAGLARAGGRGGAEDRYERMGLDFHRRLRQGFLDIAARHAERCAIIDAGQGPEWVHQAIMAVVSQRLAP</sequence>
<evidence type="ECO:0000256" key="8">
    <source>
        <dbReference type="ARBA" id="ARBA00022840"/>
    </source>
</evidence>
<evidence type="ECO:0000256" key="10">
    <source>
        <dbReference type="ARBA" id="ARBA00048743"/>
    </source>
</evidence>
<dbReference type="PANTHER" id="PTHR10344:SF4">
    <property type="entry name" value="UMP-CMP KINASE 2, MITOCHONDRIAL"/>
    <property type="match status" value="1"/>
</dbReference>
<evidence type="ECO:0000256" key="2">
    <source>
        <dbReference type="ARBA" id="ARBA00012980"/>
    </source>
</evidence>
<comment type="caution">
    <text evidence="14">The sequence shown here is derived from an EMBL/GenBank/DDBJ whole genome shotgun (WGS) entry which is preliminary data.</text>
</comment>
<dbReference type="GO" id="GO:0006235">
    <property type="term" value="P:dTTP biosynthetic process"/>
    <property type="evidence" value="ECO:0007669"/>
    <property type="project" value="UniProtKB-UniRule"/>
</dbReference>
<dbReference type="GO" id="GO:0005524">
    <property type="term" value="F:ATP binding"/>
    <property type="evidence" value="ECO:0007669"/>
    <property type="project" value="UniProtKB-UniRule"/>
</dbReference>
<comment type="catalytic activity">
    <reaction evidence="10 12">
        <text>dTMP + ATP = dTDP + ADP</text>
        <dbReference type="Rhea" id="RHEA:13517"/>
        <dbReference type="ChEBI" id="CHEBI:30616"/>
        <dbReference type="ChEBI" id="CHEBI:58369"/>
        <dbReference type="ChEBI" id="CHEBI:63528"/>
        <dbReference type="ChEBI" id="CHEBI:456216"/>
        <dbReference type="EC" id="2.7.4.9"/>
    </reaction>
</comment>
<dbReference type="GO" id="GO:0006227">
    <property type="term" value="P:dUDP biosynthetic process"/>
    <property type="evidence" value="ECO:0007669"/>
    <property type="project" value="TreeGrafter"/>
</dbReference>
<dbReference type="PANTHER" id="PTHR10344">
    <property type="entry name" value="THYMIDYLATE KINASE"/>
    <property type="match status" value="1"/>
</dbReference>
<dbReference type="InterPro" id="IPR018094">
    <property type="entry name" value="Thymidylate_kinase"/>
</dbReference>
<dbReference type="Pfam" id="PF02223">
    <property type="entry name" value="Thymidylate_kin"/>
    <property type="match status" value="1"/>
</dbReference>
<proteinExistence type="inferred from homology"/>